<dbReference type="PANTHER" id="PTHR43792:SF1">
    <property type="entry name" value="N-ACETYLTRANSFERASE DOMAIN-CONTAINING PROTEIN"/>
    <property type="match status" value="1"/>
</dbReference>
<dbReference type="InterPro" id="IPR016181">
    <property type="entry name" value="Acyl_CoA_acyltransferase"/>
</dbReference>
<evidence type="ECO:0000313" key="3">
    <source>
        <dbReference type="Proteomes" id="UP000218785"/>
    </source>
</evidence>
<evidence type="ECO:0000313" key="2">
    <source>
        <dbReference type="EMBL" id="BAZ02418.1"/>
    </source>
</evidence>
<dbReference type="Gene3D" id="3.40.630.30">
    <property type="match status" value="1"/>
</dbReference>
<dbReference type="InterPro" id="IPR000182">
    <property type="entry name" value="GNAT_dom"/>
</dbReference>
<dbReference type="PROSITE" id="PS51186">
    <property type="entry name" value="GNAT"/>
    <property type="match status" value="1"/>
</dbReference>
<keyword evidence="2" id="KW-0808">Transferase</keyword>
<dbReference type="InterPro" id="IPR051531">
    <property type="entry name" value="N-acetyltransferase"/>
</dbReference>
<dbReference type="Proteomes" id="UP000218785">
    <property type="component" value="Chromosome"/>
</dbReference>
<proteinExistence type="predicted"/>
<gene>
    <name evidence="2" type="ORF">NIES37_64300</name>
</gene>
<dbReference type="PANTHER" id="PTHR43792">
    <property type="entry name" value="GNAT FAMILY, PUTATIVE (AFU_ORTHOLOGUE AFUA_3G00765)-RELATED-RELATED"/>
    <property type="match status" value="1"/>
</dbReference>
<dbReference type="RefSeq" id="WP_096582631.1">
    <property type="nucleotide sequence ID" value="NZ_CAWNJS010000001.1"/>
</dbReference>
<feature type="domain" description="N-acetyltransferase" evidence="1">
    <location>
        <begin position="28"/>
        <end position="173"/>
    </location>
</feature>
<keyword evidence="3" id="KW-1185">Reference proteome</keyword>
<dbReference type="Pfam" id="PF13302">
    <property type="entry name" value="Acetyltransf_3"/>
    <property type="match status" value="1"/>
</dbReference>
<protein>
    <submittedName>
        <fullName evidence="2">Putative acetyltransferase</fullName>
    </submittedName>
</protein>
<evidence type="ECO:0000259" key="1">
    <source>
        <dbReference type="PROSITE" id="PS51186"/>
    </source>
</evidence>
<dbReference type="GO" id="GO:0016747">
    <property type="term" value="F:acyltransferase activity, transferring groups other than amino-acyl groups"/>
    <property type="evidence" value="ECO:0007669"/>
    <property type="project" value="InterPro"/>
</dbReference>
<dbReference type="EMBL" id="AP018248">
    <property type="protein sequence ID" value="BAZ02418.1"/>
    <property type="molecule type" value="Genomic_DNA"/>
</dbReference>
<dbReference type="KEGG" id="ttq:NIES37_64300"/>
<sequence>MPTDAVILRLEKVTEQHADNLYSFISNPLLYEYIEDSVPSLIEIRRKFQFAALEKSPDNPTMIWLKWAAINAQNQYVGMVEIGIFEDKYAEIGFMTFVGYQNQGYASDYCSLAIAETQRRFHLLSLHASVNQHNLASRKVLEKLGFKLYKVKNNAEFIKGKFSDELIYRVNFSE</sequence>
<dbReference type="SUPFAM" id="SSF55729">
    <property type="entry name" value="Acyl-CoA N-acyltransferases (Nat)"/>
    <property type="match status" value="1"/>
</dbReference>
<organism evidence="2 3">
    <name type="scientific">Tolypothrix tenuis PCC 7101</name>
    <dbReference type="NCBI Taxonomy" id="231146"/>
    <lineage>
        <taxon>Bacteria</taxon>
        <taxon>Bacillati</taxon>
        <taxon>Cyanobacteriota</taxon>
        <taxon>Cyanophyceae</taxon>
        <taxon>Nostocales</taxon>
        <taxon>Tolypothrichaceae</taxon>
        <taxon>Tolypothrix</taxon>
    </lineage>
</organism>
<reference evidence="2 3" key="1">
    <citation type="submission" date="2017-06" db="EMBL/GenBank/DDBJ databases">
        <title>Genome sequencing of cyanobaciteial culture collection at National Institute for Environmental Studies (NIES).</title>
        <authorList>
            <person name="Hirose Y."/>
            <person name="Shimura Y."/>
            <person name="Fujisawa T."/>
            <person name="Nakamura Y."/>
            <person name="Kawachi M."/>
        </authorList>
    </citation>
    <scope>NUCLEOTIDE SEQUENCE [LARGE SCALE GENOMIC DNA]</scope>
    <source>
        <strain evidence="2 3">NIES-37</strain>
    </source>
</reference>
<accession>A0A1Z4N9J4</accession>
<name>A0A1Z4N9J4_9CYAN</name>
<dbReference type="AlphaFoldDB" id="A0A1Z4N9J4"/>